<accession>A0A3P3U4U0</accession>
<dbReference type="EMBL" id="RRCN01000001">
    <property type="protein sequence ID" value="RRJ65190.1"/>
    <property type="molecule type" value="Genomic_DNA"/>
</dbReference>
<dbReference type="Pfam" id="PF00672">
    <property type="entry name" value="HAMP"/>
    <property type="match status" value="1"/>
</dbReference>
<keyword evidence="5" id="KW-0805">Transcription regulation</keyword>
<evidence type="ECO:0000256" key="9">
    <source>
        <dbReference type="SAM" id="Phobius"/>
    </source>
</evidence>
<keyword evidence="8" id="KW-0804">Transcription</keyword>
<name>A0A3P3U4U0_9BACL</name>
<dbReference type="Gene3D" id="3.30.450.20">
    <property type="entry name" value="PAS domain"/>
    <property type="match status" value="2"/>
</dbReference>
<sequence length="764" mass="87186">MKRIPMMLQLGLILFCVMTVPATILTWYSGTQIMGNSEDAIAESSLAGLNANRKLNENALNNLAQDTVRLAATNIFDRIRGFETFAELNENYNNVSGALSVLKELVNLNHRVNGVYSSYFYLDGADYVVSTDKGITALDRYEPIGWMEEALAGRRGISGVWYPRRMATGETVVSYVLPLNRLSTTTRGTIVVNLREKQIGEYLRSSEPGEHGYLLMKSDGTIISHNDKTLLLSDGTKQPFMQEVLESEAKEGYAYHELENERLLYTWSRSNLLGWWNVNIFSLDELMAKTRILQRSILLLTAVLIFIGSILTVFLATWLSKPLRELVRTVRARGNLGVADKNELAFLGAAFRRMQEEEEELYKLLQEREQDTRSLAIHQLLRGEVAKPVAEMFPEPYFRVAVVSIDRYRRYVNKTNPETRSYHRYLLISQCDSLFPAGVHARCVYQGEGCFAIVINYGQEELERGLRGIKEAFSAIRSKAAELFGHSVTIGVSSRAETSAMIQDRVVEAMEVIKHRMLEGSGGITFWKQEAEQGKSYIYPTNSERRILNFLDGGNLDSIMKELELIRGEIQSAQYISYDNIMFIYNQLIGVTLKHLRENNISTARIFAGRGNIYSAIASIDTLDELEEYLREFFGEIIQYLARNPGETGHGERIIHYLEAHFCEEIVFEEMAKEIGISYSYMRKIVYELTGKSLIDYINLLRIEKAKGLLLETKLNMKQIAEEVGYYNVQSFNRFFRKYEGMTPSSYKASKCRTIKNDKENQNS</sequence>
<gene>
    <name evidence="12" type="ORF">EHV15_21440</name>
</gene>
<dbReference type="PROSITE" id="PS00041">
    <property type="entry name" value="HTH_ARAC_FAMILY_1"/>
    <property type="match status" value="1"/>
</dbReference>
<dbReference type="GO" id="GO:0007165">
    <property type="term" value="P:signal transduction"/>
    <property type="evidence" value="ECO:0007669"/>
    <property type="project" value="InterPro"/>
</dbReference>
<dbReference type="InterPro" id="IPR009057">
    <property type="entry name" value="Homeodomain-like_sf"/>
</dbReference>
<keyword evidence="2" id="KW-1003">Cell membrane</keyword>
<feature type="transmembrane region" description="Helical" evidence="9">
    <location>
        <begin position="297"/>
        <end position="319"/>
    </location>
</feature>
<dbReference type="SUPFAM" id="SSF46689">
    <property type="entry name" value="Homeodomain-like"/>
    <property type="match status" value="1"/>
</dbReference>
<dbReference type="CDD" id="cd06225">
    <property type="entry name" value="HAMP"/>
    <property type="match status" value="1"/>
</dbReference>
<dbReference type="AlphaFoldDB" id="A0A3P3U4U0"/>
<dbReference type="PANTHER" id="PTHR43280">
    <property type="entry name" value="ARAC-FAMILY TRANSCRIPTIONAL REGULATOR"/>
    <property type="match status" value="1"/>
</dbReference>
<dbReference type="InterPro" id="IPR018062">
    <property type="entry name" value="HTH_AraC-typ_CS"/>
</dbReference>
<evidence type="ECO:0000256" key="6">
    <source>
        <dbReference type="ARBA" id="ARBA00023125"/>
    </source>
</evidence>
<evidence type="ECO:0000256" key="8">
    <source>
        <dbReference type="ARBA" id="ARBA00023163"/>
    </source>
</evidence>
<dbReference type="SMART" id="SM00342">
    <property type="entry name" value="HTH_ARAC"/>
    <property type="match status" value="1"/>
</dbReference>
<dbReference type="GO" id="GO:0003700">
    <property type="term" value="F:DNA-binding transcription factor activity"/>
    <property type="evidence" value="ECO:0007669"/>
    <property type="project" value="InterPro"/>
</dbReference>
<dbReference type="Gene3D" id="6.10.340.10">
    <property type="match status" value="1"/>
</dbReference>
<dbReference type="Pfam" id="PF12833">
    <property type="entry name" value="HTH_18"/>
    <property type="match status" value="1"/>
</dbReference>
<dbReference type="RefSeq" id="WP_128633001.1">
    <property type="nucleotide sequence ID" value="NZ_RRCN01000001.1"/>
</dbReference>
<keyword evidence="4 9" id="KW-1133">Transmembrane helix</keyword>
<dbReference type="InterPro" id="IPR003660">
    <property type="entry name" value="HAMP_dom"/>
</dbReference>
<dbReference type="Proteomes" id="UP000267017">
    <property type="component" value="Unassembled WGS sequence"/>
</dbReference>
<dbReference type="GO" id="GO:0043565">
    <property type="term" value="F:sequence-specific DNA binding"/>
    <property type="evidence" value="ECO:0007669"/>
    <property type="project" value="InterPro"/>
</dbReference>
<keyword evidence="13" id="KW-1185">Reference proteome</keyword>
<evidence type="ECO:0000256" key="5">
    <source>
        <dbReference type="ARBA" id="ARBA00023015"/>
    </source>
</evidence>
<organism evidence="12 13">
    <name type="scientific">Paenibacillus oralis</name>
    <dbReference type="NCBI Taxonomy" id="2490856"/>
    <lineage>
        <taxon>Bacteria</taxon>
        <taxon>Bacillati</taxon>
        <taxon>Bacillota</taxon>
        <taxon>Bacilli</taxon>
        <taxon>Bacillales</taxon>
        <taxon>Paenibacillaceae</taxon>
        <taxon>Paenibacillus</taxon>
    </lineage>
</organism>
<dbReference type="Gene3D" id="1.10.10.60">
    <property type="entry name" value="Homeodomain-like"/>
    <property type="match status" value="2"/>
</dbReference>
<feature type="domain" description="HAMP" evidence="11">
    <location>
        <begin position="317"/>
        <end position="363"/>
    </location>
</feature>
<keyword evidence="7 9" id="KW-0472">Membrane</keyword>
<reference evidence="12 13" key="1">
    <citation type="submission" date="2018-11" db="EMBL/GenBank/DDBJ databases">
        <title>Genome sequencing of Paenibacillus sp. KCOM 3021 (= ChDC PVNT-B20).</title>
        <authorList>
            <person name="Kook J.-K."/>
            <person name="Park S.-N."/>
            <person name="Lim Y.K."/>
        </authorList>
    </citation>
    <scope>NUCLEOTIDE SEQUENCE [LARGE SCALE GENOMIC DNA]</scope>
    <source>
        <strain evidence="12 13">KCOM 3021</strain>
    </source>
</reference>
<dbReference type="InterPro" id="IPR018060">
    <property type="entry name" value="HTH_AraC"/>
</dbReference>
<protein>
    <submittedName>
        <fullName evidence="12">Helix-turn-helix domain-containing protein</fullName>
    </submittedName>
</protein>
<evidence type="ECO:0000256" key="7">
    <source>
        <dbReference type="ARBA" id="ARBA00023136"/>
    </source>
</evidence>
<dbReference type="PROSITE" id="PS50885">
    <property type="entry name" value="HAMP"/>
    <property type="match status" value="1"/>
</dbReference>
<evidence type="ECO:0000313" key="13">
    <source>
        <dbReference type="Proteomes" id="UP000267017"/>
    </source>
</evidence>
<dbReference type="InterPro" id="IPR033479">
    <property type="entry name" value="dCache_1"/>
</dbReference>
<evidence type="ECO:0000256" key="1">
    <source>
        <dbReference type="ARBA" id="ARBA00004651"/>
    </source>
</evidence>
<evidence type="ECO:0000256" key="3">
    <source>
        <dbReference type="ARBA" id="ARBA00022692"/>
    </source>
</evidence>
<proteinExistence type="predicted"/>
<evidence type="ECO:0000313" key="12">
    <source>
        <dbReference type="EMBL" id="RRJ65190.1"/>
    </source>
</evidence>
<keyword evidence="6" id="KW-0238">DNA-binding</keyword>
<dbReference type="PROSITE" id="PS01124">
    <property type="entry name" value="HTH_ARAC_FAMILY_2"/>
    <property type="match status" value="1"/>
</dbReference>
<dbReference type="PANTHER" id="PTHR43280:SF2">
    <property type="entry name" value="HTH-TYPE TRANSCRIPTIONAL REGULATOR EXSA"/>
    <property type="match status" value="1"/>
</dbReference>
<dbReference type="GO" id="GO:0005886">
    <property type="term" value="C:plasma membrane"/>
    <property type="evidence" value="ECO:0007669"/>
    <property type="project" value="UniProtKB-SubCell"/>
</dbReference>
<keyword evidence="3 9" id="KW-0812">Transmembrane</keyword>
<comment type="caution">
    <text evidence="12">The sequence shown here is derived from an EMBL/GenBank/DDBJ whole genome shotgun (WGS) entry which is preliminary data.</text>
</comment>
<evidence type="ECO:0000259" key="10">
    <source>
        <dbReference type="PROSITE" id="PS01124"/>
    </source>
</evidence>
<dbReference type="OrthoDB" id="1975037at2"/>
<evidence type="ECO:0000259" key="11">
    <source>
        <dbReference type="PROSITE" id="PS50885"/>
    </source>
</evidence>
<feature type="domain" description="HTH araC/xylS-type" evidence="10">
    <location>
        <begin position="652"/>
        <end position="750"/>
    </location>
</feature>
<dbReference type="Pfam" id="PF02743">
    <property type="entry name" value="dCache_1"/>
    <property type="match status" value="1"/>
</dbReference>
<evidence type="ECO:0000256" key="4">
    <source>
        <dbReference type="ARBA" id="ARBA00022989"/>
    </source>
</evidence>
<comment type="subcellular location">
    <subcellularLocation>
        <location evidence="1">Cell membrane</location>
        <topology evidence="1">Multi-pass membrane protein</topology>
    </subcellularLocation>
</comment>
<evidence type="ECO:0000256" key="2">
    <source>
        <dbReference type="ARBA" id="ARBA00022475"/>
    </source>
</evidence>